<gene>
    <name evidence="2" type="ORF">AS026_13290</name>
</gene>
<dbReference type="EMBL" id="LNCD01000103">
    <property type="protein sequence ID" value="KWV47742.1"/>
    <property type="molecule type" value="Genomic_DNA"/>
</dbReference>
<dbReference type="AlphaFoldDB" id="A0A109JEY7"/>
<evidence type="ECO:0000313" key="2">
    <source>
        <dbReference type="EMBL" id="KWV47742.1"/>
    </source>
</evidence>
<sequence length="204" mass="23363">MTQVRISRYLAAAKNDKQLALRLYVWNARLCECLYLPVQFTEVAVRNAVMRPVLRRFKADWFERPAFQNILPPRLAEELSTAVAKERRRHGLSLTGGHVVSALSLGFWVALLGVSYENHLWHNGMADSFPNARNSADRETIYLCVEELRKVRNEIMHHAAIFDRGPKGKLATVMDLLGMVSVETRDYVARLDTLSQVINERPRC</sequence>
<keyword evidence="1" id="KW-0812">Transmembrane</keyword>
<keyword evidence="3" id="KW-1185">Reference proteome</keyword>
<accession>A0A109JEY7</accession>
<comment type="caution">
    <text evidence="2">The sequence shown here is derived from an EMBL/GenBank/DDBJ whole genome shotgun (WGS) entry which is preliminary data.</text>
</comment>
<keyword evidence="1" id="KW-0472">Membrane</keyword>
<evidence type="ECO:0000313" key="3">
    <source>
        <dbReference type="Proteomes" id="UP000068164"/>
    </source>
</evidence>
<proteinExistence type="predicted"/>
<dbReference type="Proteomes" id="UP000068164">
    <property type="component" value="Unassembled WGS sequence"/>
</dbReference>
<reference evidence="2 3" key="1">
    <citation type="submission" date="2015-11" db="EMBL/GenBank/DDBJ databases">
        <title>Draft Genome Sequence of the Strain BR 10423 (Rhizobium sp.) isolated from nodules of Mimosa pudica.</title>
        <authorList>
            <person name="Barauna A.C."/>
            <person name="Zilli J.E."/>
            <person name="Simoes-Araujo J.L."/>
            <person name="Reis V.M."/>
            <person name="James E.K."/>
            <person name="Reis F.B.Jr."/>
            <person name="Rouws L.F."/>
            <person name="Passos S.R."/>
            <person name="Gois S.R."/>
        </authorList>
    </citation>
    <scope>NUCLEOTIDE SEQUENCE [LARGE SCALE GENOMIC DNA]</scope>
    <source>
        <strain evidence="2 3">BR10423</strain>
    </source>
</reference>
<name>A0A109JEY7_9HYPH</name>
<evidence type="ECO:0000256" key="1">
    <source>
        <dbReference type="SAM" id="Phobius"/>
    </source>
</evidence>
<feature type="transmembrane region" description="Helical" evidence="1">
    <location>
        <begin position="94"/>
        <end position="116"/>
    </location>
</feature>
<organism evidence="2 3">
    <name type="scientific">Rhizobium altiplani</name>
    <dbReference type="NCBI Taxonomy" id="1864509"/>
    <lineage>
        <taxon>Bacteria</taxon>
        <taxon>Pseudomonadati</taxon>
        <taxon>Pseudomonadota</taxon>
        <taxon>Alphaproteobacteria</taxon>
        <taxon>Hyphomicrobiales</taxon>
        <taxon>Rhizobiaceae</taxon>
        <taxon>Rhizobium/Agrobacterium group</taxon>
        <taxon>Rhizobium</taxon>
    </lineage>
</organism>
<evidence type="ECO:0008006" key="4">
    <source>
        <dbReference type="Google" id="ProtNLM"/>
    </source>
</evidence>
<protein>
    <recommendedName>
        <fullName evidence="4">Abi-like protein</fullName>
    </recommendedName>
</protein>
<keyword evidence="1" id="KW-1133">Transmembrane helix</keyword>